<feature type="signal peptide" evidence="16">
    <location>
        <begin position="1"/>
        <end position="16"/>
    </location>
</feature>
<evidence type="ECO:0000256" key="2">
    <source>
        <dbReference type="ARBA" id="ARBA00004286"/>
    </source>
</evidence>
<dbReference type="InterPro" id="IPR000313">
    <property type="entry name" value="PWWP_dom"/>
</dbReference>
<keyword evidence="5 13" id="KW-0863">Zinc-finger</keyword>
<dbReference type="GO" id="GO:0005694">
    <property type="term" value="C:chromosome"/>
    <property type="evidence" value="ECO:0007669"/>
    <property type="project" value="UniProtKB-SubCell"/>
</dbReference>
<feature type="compositionally biased region" description="Polar residues" evidence="15">
    <location>
        <begin position="1121"/>
        <end position="1141"/>
    </location>
</feature>
<keyword evidence="9 12" id="KW-0103">Bromodomain</keyword>
<feature type="coiled-coil region" evidence="14">
    <location>
        <begin position="975"/>
        <end position="1024"/>
    </location>
</feature>
<dbReference type="Gene3D" id="3.30.40.10">
    <property type="entry name" value="Zinc/RING finger domain, C3HC4 (zinc finger)"/>
    <property type="match status" value="1"/>
</dbReference>
<feature type="region of interest" description="Disordered" evidence="15">
    <location>
        <begin position="43"/>
        <end position="87"/>
    </location>
</feature>
<feature type="domain" description="PHD-type" evidence="18">
    <location>
        <begin position="116"/>
        <end position="161"/>
    </location>
</feature>
<dbReference type="SUPFAM" id="SSF63748">
    <property type="entry name" value="Tudor/PWWP/MBT"/>
    <property type="match status" value="1"/>
</dbReference>
<dbReference type="InterPro" id="IPR056987">
    <property type="entry name" value="ZMYND8_CC"/>
</dbReference>
<accession>A0AA41NHQ4</accession>
<dbReference type="GO" id="GO:0005737">
    <property type="term" value="C:cytoplasm"/>
    <property type="evidence" value="ECO:0007669"/>
    <property type="project" value="TreeGrafter"/>
</dbReference>
<dbReference type="PROSITE" id="PS50812">
    <property type="entry name" value="PWWP"/>
    <property type="match status" value="1"/>
</dbReference>
<evidence type="ECO:0000256" key="13">
    <source>
        <dbReference type="PROSITE-ProRule" id="PRU00134"/>
    </source>
</evidence>
<keyword evidence="11" id="KW-0539">Nucleus</keyword>
<dbReference type="GO" id="GO:0140006">
    <property type="term" value="F:histone H3 reader activity"/>
    <property type="evidence" value="ECO:0007669"/>
    <property type="project" value="UniProtKB-ARBA"/>
</dbReference>
<evidence type="ECO:0000259" key="20">
    <source>
        <dbReference type="PROSITE" id="PS50865"/>
    </source>
</evidence>
<dbReference type="GO" id="GO:0016301">
    <property type="term" value="F:kinase activity"/>
    <property type="evidence" value="ECO:0007669"/>
    <property type="project" value="UniProtKB-KW"/>
</dbReference>
<feature type="compositionally biased region" description="Basic and acidic residues" evidence="15">
    <location>
        <begin position="746"/>
        <end position="766"/>
    </location>
</feature>
<keyword evidence="4" id="KW-0479">Metal-binding</keyword>
<dbReference type="Pfam" id="PF24324">
    <property type="entry name" value="MYND_ZMYND11_ZMYD8"/>
    <property type="match status" value="1"/>
</dbReference>
<keyword evidence="21" id="KW-0808">Transferase</keyword>
<dbReference type="PANTHER" id="PTHR46453">
    <property type="entry name" value="PROTEIN KINASE C-BINDING PROTEIN 1"/>
    <property type="match status" value="1"/>
</dbReference>
<feature type="region of interest" description="Disordered" evidence="15">
    <location>
        <begin position="1070"/>
        <end position="1143"/>
    </location>
</feature>
<keyword evidence="21" id="KW-0418">Kinase</keyword>
<dbReference type="FunFam" id="2.30.30.140:FF:000003">
    <property type="entry name" value="Protein kinase C-binding protein 1 isoform C"/>
    <property type="match status" value="1"/>
</dbReference>
<feature type="compositionally biased region" description="Basic and acidic residues" evidence="15">
    <location>
        <begin position="1227"/>
        <end position="1257"/>
    </location>
</feature>
<evidence type="ECO:0000256" key="5">
    <source>
        <dbReference type="ARBA" id="ARBA00022771"/>
    </source>
</evidence>
<dbReference type="PANTHER" id="PTHR46453:SF3">
    <property type="entry name" value="MYND-TYPE ZINC FINGER-CONTAINING CHROMATIN READER ZMYND8"/>
    <property type="match status" value="1"/>
</dbReference>
<keyword evidence="6" id="KW-0862">Zinc</keyword>
<comment type="subcellular location">
    <subcellularLocation>
        <location evidence="2">Chromosome</location>
    </subcellularLocation>
    <subcellularLocation>
        <location evidence="1">Nucleus</location>
    </subcellularLocation>
</comment>
<dbReference type="CDD" id="cd20160">
    <property type="entry name" value="PWWP_PRKCBP1"/>
    <property type="match status" value="1"/>
</dbReference>
<dbReference type="PROSITE" id="PS01360">
    <property type="entry name" value="ZF_MYND_1"/>
    <property type="match status" value="1"/>
</dbReference>
<organism evidence="21 22">
    <name type="scientific">Sciurus carolinensis</name>
    <name type="common">Eastern gray squirrel</name>
    <dbReference type="NCBI Taxonomy" id="30640"/>
    <lineage>
        <taxon>Eukaryota</taxon>
        <taxon>Metazoa</taxon>
        <taxon>Chordata</taxon>
        <taxon>Craniata</taxon>
        <taxon>Vertebrata</taxon>
        <taxon>Euteleostomi</taxon>
        <taxon>Mammalia</taxon>
        <taxon>Eutheria</taxon>
        <taxon>Euarchontoglires</taxon>
        <taxon>Glires</taxon>
        <taxon>Rodentia</taxon>
        <taxon>Sciuromorpha</taxon>
        <taxon>Sciuridae</taxon>
        <taxon>Sciurinae</taxon>
        <taxon>Sciurini</taxon>
        <taxon>Sciurus</taxon>
    </lineage>
</organism>
<dbReference type="Gene3D" id="6.10.140.2220">
    <property type="match status" value="1"/>
</dbReference>
<feature type="compositionally biased region" description="Basic and acidic residues" evidence="15">
    <location>
        <begin position="613"/>
        <end position="625"/>
    </location>
</feature>
<protein>
    <submittedName>
        <fullName evidence="21">Protein kinase C-binding protein 1</fullName>
    </submittedName>
</protein>
<dbReference type="SUPFAM" id="SSF57903">
    <property type="entry name" value="FYVE/PHD zinc finger"/>
    <property type="match status" value="1"/>
</dbReference>
<evidence type="ECO:0000256" key="16">
    <source>
        <dbReference type="SAM" id="SignalP"/>
    </source>
</evidence>
<dbReference type="SMART" id="SM00249">
    <property type="entry name" value="PHD"/>
    <property type="match status" value="1"/>
</dbReference>
<dbReference type="InterPro" id="IPR001487">
    <property type="entry name" value="Bromodomain"/>
</dbReference>
<dbReference type="SMART" id="SM00297">
    <property type="entry name" value="BROMO"/>
    <property type="match status" value="1"/>
</dbReference>
<comment type="caution">
    <text evidence="21">The sequence shown here is derived from an EMBL/GenBank/DDBJ whole genome shotgun (WGS) entry which is preliminary data.</text>
</comment>
<feature type="region of interest" description="Disordered" evidence="15">
    <location>
        <begin position="438"/>
        <end position="527"/>
    </location>
</feature>
<sequence length="1257" mass="138235">MGTGLHLFFWGGSVLGIDLVTLTTELHPPTRFPLVLDPGSADRAAQKRKFPSPPHSSNGHSPQDTSTSPIKKKKKPGLLSSNSKEQSELRHGPFYYMKQPLTTDPVDVVPQDGRNDFYCWVCHREGQVLCCELCPRVYHAKCLRLTSEPEGDWFCPECEKITVAECIETQSKAMTMLTIEQLSYLLKFAIQKMKQPGTDAFQKPVPLEQHPDYAEYIFHPMDLCTLEKNAKKKMYGCTEAFLADAKWILHNCIIYNGGNHKLTQIAKVVIKICEHEMNEIEVCPECYLAACQKRDNWFCEPCSNPHPLVWAKLKGFPFWPAKALRDKDGQVDARFFGQHDRAWVPINNCYLMSKEIPFSVKKTKSIFNSAMQEMEVYVENIRRKFGVFNYSPFRTPYTPNSQYQMLLDPTNPSAGTAKIDKQEKVKLNFDMTASPKILMSKPMLSGGTGRRISLSDMPRSPMSTNSSVHTGSDVEQDPEKKTTSSHFSASEESMDFLDKSTASPASTKTGQAGSLSGSPKPFSPQASAPIMTKTEKTSTTGSILNLNLDRSKAEMDLKELSESVQQQSTPVPLISPKRQIRSRFQLNLDKTIESCKAQLGINEISEDVYTAVEHSDSEDSEKSDSSDSEYISDDEQKSKNEPEDAEDKEGSGMDKEPPAAKKKPKPTNPVEVKEELKSSSPVSEKADPGAAKAKASPEPEKDSVERAKPSPHPTKDKLKGKDETDSPTVHLGLDSDSESELVIDLGEDHSGREGRKNKKESKEPPPKQDVGGKAPPSATSGSQSPPETPVLTRSSSQTPVAGVPATTSMTSTVSVTAPAAVTGSPVKKQRPLLPKETAPAVQRVVWNSSTVQQKEVTQSPSTSTITLVTSTQPSPLVASSVNADLPIATASADVAADIAKYTSKMMDAIKGTMTEIYNDLSRNTTGSTIAEPTDLKNVLLAVWLEQCGPGASGSPGDMQIRRLRIEIEKLQWLHQQELSEMKHNLELTMAEMRQSLEQERDRLIAEVKKQLELEKQQAVDETKKKQWCANCKKEAIFYCCWNTSYCDYPCQQAHWPEHMKSCTQSATAPQQEADTEVNTETLNKSSQGSSSGTQPAASDTTSTSKEKETPAEKSKDGGSTLDLSGSRETPSSILLGSNQGSGRVRGRHLLCPACSALSLHPEEPPLAFMVPVPPPTAASSAPSSLLISKRCDKQPASAPTTDHQPHPNYPAQKYHPRSSKSSCWSGSEEKRGSARSEHSASTKSLVPKESRLDTFWD</sequence>
<dbReference type="InterPro" id="IPR019786">
    <property type="entry name" value="Zinc_finger_PHD-type_CS"/>
</dbReference>
<dbReference type="InterPro" id="IPR011011">
    <property type="entry name" value="Znf_FYVE_PHD"/>
</dbReference>
<dbReference type="CDD" id="cd15538">
    <property type="entry name" value="PHD_PRKCBP1"/>
    <property type="match status" value="1"/>
</dbReference>
<evidence type="ECO:0000256" key="9">
    <source>
        <dbReference type="ARBA" id="ARBA00023117"/>
    </source>
</evidence>
<dbReference type="Pfam" id="PF00628">
    <property type="entry name" value="PHD"/>
    <property type="match status" value="1"/>
</dbReference>
<dbReference type="FunFam" id="1.20.920.10:FF:000005">
    <property type="entry name" value="protein kinase C-binding protein 1 isoform X2"/>
    <property type="match status" value="1"/>
</dbReference>
<dbReference type="SUPFAM" id="SSF47370">
    <property type="entry name" value="Bromodomain"/>
    <property type="match status" value="1"/>
</dbReference>
<keyword evidence="14" id="KW-0175">Coiled coil</keyword>
<evidence type="ECO:0000313" key="21">
    <source>
        <dbReference type="EMBL" id="MBZ3890067.1"/>
    </source>
</evidence>
<evidence type="ECO:0000256" key="14">
    <source>
        <dbReference type="SAM" id="Coils"/>
    </source>
</evidence>
<dbReference type="InterPro" id="IPR037967">
    <property type="entry name" value="ZMYND8_Bromo_dom"/>
</dbReference>
<dbReference type="Gene3D" id="1.20.920.10">
    <property type="entry name" value="Bromodomain-like"/>
    <property type="match status" value="1"/>
</dbReference>
<feature type="region of interest" description="Disordered" evidence="15">
    <location>
        <begin position="1192"/>
        <end position="1257"/>
    </location>
</feature>
<proteinExistence type="predicted"/>
<feature type="compositionally biased region" description="Basic and acidic residues" evidence="15">
    <location>
        <begin position="634"/>
        <end position="659"/>
    </location>
</feature>
<dbReference type="Pfam" id="PF00439">
    <property type="entry name" value="Bromodomain"/>
    <property type="match status" value="1"/>
</dbReference>
<evidence type="ECO:0000256" key="6">
    <source>
        <dbReference type="ARBA" id="ARBA00022833"/>
    </source>
</evidence>
<dbReference type="InterPro" id="IPR002893">
    <property type="entry name" value="Znf_MYND"/>
</dbReference>
<gene>
    <name evidence="21" type="ORF">SUZIE_206105</name>
</gene>
<dbReference type="GO" id="GO:0008270">
    <property type="term" value="F:zinc ion binding"/>
    <property type="evidence" value="ECO:0007669"/>
    <property type="project" value="UniProtKB-KW"/>
</dbReference>
<dbReference type="PROSITE" id="PS50865">
    <property type="entry name" value="ZF_MYND_2"/>
    <property type="match status" value="1"/>
</dbReference>
<feature type="compositionally biased region" description="Polar residues" evidence="15">
    <location>
        <begin position="1070"/>
        <end position="1095"/>
    </location>
</feature>
<dbReference type="GO" id="GO:0003714">
    <property type="term" value="F:transcription corepressor activity"/>
    <property type="evidence" value="ECO:0007669"/>
    <property type="project" value="TreeGrafter"/>
</dbReference>
<feature type="domain" description="PWWP" evidence="19">
    <location>
        <begin position="305"/>
        <end position="355"/>
    </location>
</feature>
<evidence type="ECO:0000256" key="1">
    <source>
        <dbReference type="ARBA" id="ARBA00004123"/>
    </source>
</evidence>
<reference evidence="21" key="1">
    <citation type="submission" date="2020-03" db="EMBL/GenBank/DDBJ databases">
        <title>Studies in the Genomics of Life Span.</title>
        <authorList>
            <person name="Glass D."/>
        </authorList>
    </citation>
    <scope>NUCLEOTIDE SEQUENCE</scope>
    <source>
        <strain evidence="21">SUZIE</strain>
        <tissue evidence="21">Muscle</tissue>
    </source>
</reference>
<evidence type="ECO:0000256" key="8">
    <source>
        <dbReference type="ARBA" id="ARBA00023015"/>
    </source>
</evidence>
<keyword evidence="22" id="KW-1185">Reference proteome</keyword>
<feature type="compositionally biased region" description="Polar residues" evidence="15">
    <location>
        <begin position="500"/>
        <end position="517"/>
    </location>
</feature>
<dbReference type="Pfam" id="PF00855">
    <property type="entry name" value="PWWP"/>
    <property type="match status" value="1"/>
</dbReference>
<dbReference type="InterPro" id="IPR001965">
    <property type="entry name" value="Znf_PHD"/>
</dbReference>
<dbReference type="InterPro" id="IPR044075">
    <property type="entry name" value="PRKCBP1_PHD"/>
</dbReference>
<evidence type="ECO:0000256" key="10">
    <source>
        <dbReference type="ARBA" id="ARBA00023163"/>
    </source>
</evidence>
<evidence type="ECO:0000256" key="12">
    <source>
        <dbReference type="PROSITE-ProRule" id="PRU00035"/>
    </source>
</evidence>
<evidence type="ECO:0000256" key="3">
    <source>
        <dbReference type="ARBA" id="ARBA00022454"/>
    </source>
</evidence>
<dbReference type="AlphaFoldDB" id="A0AA41NHQ4"/>
<keyword evidence="10" id="KW-0804">Transcription</keyword>
<dbReference type="InterPro" id="IPR057053">
    <property type="entry name" value="MYND_ZMYND11_ZMYD8"/>
</dbReference>
<evidence type="ECO:0000256" key="15">
    <source>
        <dbReference type="SAM" id="MobiDB-lite"/>
    </source>
</evidence>
<feature type="domain" description="Bromo" evidence="17">
    <location>
        <begin position="193"/>
        <end position="263"/>
    </location>
</feature>
<dbReference type="GO" id="GO:0005634">
    <property type="term" value="C:nucleus"/>
    <property type="evidence" value="ECO:0007669"/>
    <property type="project" value="UniProtKB-SubCell"/>
</dbReference>
<feature type="region of interest" description="Disordered" evidence="15">
    <location>
        <begin position="610"/>
        <end position="811"/>
    </location>
</feature>
<name>A0AA41NHQ4_SCICA</name>
<dbReference type="InterPro" id="IPR021931">
    <property type="entry name" value="ZMYND8"/>
</dbReference>
<dbReference type="InterPro" id="IPR019787">
    <property type="entry name" value="Znf_PHD-finger"/>
</dbReference>
<keyword evidence="16" id="KW-0732">Signal</keyword>
<dbReference type="PROSITE" id="PS50014">
    <property type="entry name" value="BROMODOMAIN_2"/>
    <property type="match status" value="1"/>
</dbReference>
<feature type="compositionally biased region" description="Basic and acidic residues" evidence="15">
    <location>
        <begin position="695"/>
        <end position="724"/>
    </location>
</feature>
<dbReference type="InterPro" id="IPR036427">
    <property type="entry name" value="Bromodomain-like_sf"/>
</dbReference>
<dbReference type="FunFam" id="6.10.140.2220:FF:000002">
    <property type="entry name" value="Protein kinase C-binding protein 1 isoform C"/>
    <property type="match status" value="1"/>
</dbReference>
<evidence type="ECO:0000259" key="19">
    <source>
        <dbReference type="PROSITE" id="PS50812"/>
    </source>
</evidence>
<dbReference type="CDD" id="cd05508">
    <property type="entry name" value="Bromo_RACK7"/>
    <property type="match status" value="1"/>
</dbReference>
<dbReference type="Pfam" id="PF23460">
    <property type="entry name" value="ZMYND8_CC"/>
    <property type="match status" value="1"/>
</dbReference>
<evidence type="ECO:0000259" key="18">
    <source>
        <dbReference type="PROSITE" id="PS50016"/>
    </source>
</evidence>
<evidence type="ECO:0000256" key="11">
    <source>
        <dbReference type="ARBA" id="ARBA00023242"/>
    </source>
</evidence>
<feature type="chain" id="PRO_5041452431" evidence="16">
    <location>
        <begin position="17"/>
        <end position="1257"/>
    </location>
</feature>
<dbReference type="SUPFAM" id="SSF144232">
    <property type="entry name" value="HIT/MYND zinc finger-like"/>
    <property type="match status" value="1"/>
</dbReference>
<evidence type="ECO:0000256" key="7">
    <source>
        <dbReference type="ARBA" id="ARBA00022853"/>
    </source>
</evidence>
<dbReference type="Gene3D" id="2.30.30.140">
    <property type="match status" value="1"/>
</dbReference>
<dbReference type="PROSITE" id="PS50016">
    <property type="entry name" value="ZF_PHD_2"/>
    <property type="match status" value="1"/>
</dbReference>
<evidence type="ECO:0000256" key="4">
    <source>
        <dbReference type="ARBA" id="ARBA00022723"/>
    </source>
</evidence>
<feature type="compositionally biased region" description="Polar residues" evidence="15">
    <location>
        <begin position="461"/>
        <end position="470"/>
    </location>
</feature>
<keyword evidence="3" id="KW-0158">Chromosome</keyword>
<dbReference type="Pfam" id="PF12064">
    <property type="entry name" value="DUF3544"/>
    <property type="match status" value="1"/>
</dbReference>
<evidence type="ECO:0000313" key="22">
    <source>
        <dbReference type="Proteomes" id="UP001166674"/>
    </source>
</evidence>
<keyword evidence="8" id="KW-0805">Transcription regulation</keyword>
<evidence type="ECO:0000259" key="17">
    <source>
        <dbReference type="PROSITE" id="PS50014"/>
    </source>
</evidence>
<feature type="compositionally biased region" description="Polar residues" evidence="15">
    <location>
        <begin position="777"/>
        <end position="799"/>
    </location>
</feature>
<feature type="compositionally biased region" description="Basic and acidic residues" evidence="15">
    <location>
        <begin position="1104"/>
        <end position="1116"/>
    </location>
</feature>
<keyword evidence="7" id="KW-0156">Chromatin regulator</keyword>
<feature type="domain" description="MYND-type" evidence="20">
    <location>
        <begin position="1028"/>
        <end position="1062"/>
    </location>
</feature>
<dbReference type="InterPro" id="IPR013083">
    <property type="entry name" value="Znf_RING/FYVE/PHD"/>
</dbReference>
<dbReference type="EMBL" id="JAATJV010437321">
    <property type="protein sequence ID" value="MBZ3890067.1"/>
    <property type="molecule type" value="Genomic_DNA"/>
</dbReference>
<feature type="compositionally biased region" description="Low complexity" evidence="15">
    <location>
        <begin position="55"/>
        <end position="69"/>
    </location>
</feature>
<dbReference type="Proteomes" id="UP001166674">
    <property type="component" value="Unassembled WGS sequence"/>
</dbReference>
<dbReference type="PROSITE" id="PS01359">
    <property type="entry name" value="ZF_PHD_1"/>
    <property type="match status" value="1"/>
</dbReference>
<dbReference type="SMART" id="SM00293">
    <property type="entry name" value="PWWP"/>
    <property type="match status" value="1"/>
</dbReference>